<evidence type="ECO:0000256" key="1">
    <source>
        <dbReference type="ARBA" id="ARBA00023125"/>
    </source>
</evidence>
<evidence type="ECO:0000313" key="5">
    <source>
        <dbReference type="Proteomes" id="UP000682416"/>
    </source>
</evidence>
<dbReference type="GO" id="GO:0003677">
    <property type="term" value="F:DNA binding"/>
    <property type="evidence" value="ECO:0007669"/>
    <property type="project" value="UniProtKB-KW"/>
</dbReference>
<dbReference type="GO" id="GO:0006355">
    <property type="term" value="P:regulation of DNA-templated transcription"/>
    <property type="evidence" value="ECO:0007669"/>
    <property type="project" value="InterPro"/>
</dbReference>
<evidence type="ECO:0000259" key="3">
    <source>
        <dbReference type="Pfam" id="PF00486"/>
    </source>
</evidence>
<gene>
    <name evidence="4" type="ORF">KGD82_24710</name>
</gene>
<dbReference type="GO" id="GO:0000160">
    <property type="term" value="P:phosphorelay signal transduction system"/>
    <property type="evidence" value="ECO:0007669"/>
    <property type="project" value="InterPro"/>
</dbReference>
<organism evidence="4 5">
    <name type="scientific">Nocardiopsis eucommiae</name>
    <dbReference type="NCBI Taxonomy" id="2831970"/>
    <lineage>
        <taxon>Bacteria</taxon>
        <taxon>Bacillati</taxon>
        <taxon>Actinomycetota</taxon>
        <taxon>Actinomycetes</taxon>
        <taxon>Streptosporangiales</taxon>
        <taxon>Nocardiopsidaceae</taxon>
        <taxon>Nocardiopsis</taxon>
    </lineage>
</organism>
<dbReference type="InterPro" id="IPR001867">
    <property type="entry name" value="OmpR/PhoB-type_DNA-bd"/>
</dbReference>
<dbReference type="Pfam" id="PF00486">
    <property type="entry name" value="Trans_reg_C"/>
    <property type="match status" value="1"/>
</dbReference>
<protein>
    <submittedName>
        <fullName evidence="4">Helix-turn-helix domain-containing protein</fullName>
    </submittedName>
</protein>
<dbReference type="Proteomes" id="UP000682416">
    <property type="component" value="Chromosome"/>
</dbReference>
<feature type="domain" description="OmpR/PhoB-type" evidence="3">
    <location>
        <begin position="2"/>
        <end position="47"/>
    </location>
</feature>
<keyword evidence="5" id="KW-1185">Reference proteome</keyword>
<dbReference type="Gene3D" id="1.10.10.10">
    <property type="entry name" value="Winged helix-like DNA-binding domain superfamily/Winged helix DNA-binding domain"/>
    <property type="match status" value="1"/>
</dbReference>
<keyword evidence="1" id="KW-0238">DNA-binding</keyword>
<dbReference type="InterPro" id="IPR036388">
    <property type="entry name" value="WH-like_DNA-bd_sf"/>
</dbReference>
<feature type="region of interest" description="Disordered" evidence="2">
    <location>
        <begin position="56"/>
        <end position="147"/>
    </location>
</feature>
<sequence length="175" mass="18321">MAILIAAEGRPVSDDSLAEGLWGESQPRNPASALQVYVSRLRRVLPGTALRRSPAAIGSLPMTPTSNASAATSSAPVRWRPTTATPMRTRPSARRCGCGGGHRTRTWPTTRPRPRSVPHCWNSVPAPRRGGRGAAGHRGPRRCGGRVGTACARRTVPRTSLAVAGAVALPLGTPG</sequence>
<dbReference type="InterPro" id="IPR016032">
    <property type="entry name" value="Sig_transdc_resp-reg_C-effctor"/>
</dbReference>
<dbReference type="SUPFAM" id="SSF46894">
    <property type="entry name" value="C-terminal effector domain of the bipartite response regulators"/>
    <property type="match status" value="1"/>
</dbReference>
<feature type="compositionally biased region" description="Low complexity" evidence="2">
    <location>
        <begin position="61"/>
        <end position="96"/>
    </location>
</feature>
<evidence type="ECO:0000313" key="4">
    <source>
        <dbReference type="EMBL" id="QVJ01299.1"/>
    </source>
</evidence>
<dbReference type="KEGG" id="nec:KGD82_24710"/>
<proteinExistence type="predicted"/>
<name>A0A975L888_9ACTN</name>
<dbReference type="EMBL" id="CP074402">
    <property type="protein sequence ID" value="QVJ01299.1"/>
    <property type="molecule type" value="Genomic_DNA"/>
</dbReference>
<reference evidence="4" key="1">
    <citation type="submission" date="2021-05" db="EMBL/GenBank/DDBJ databases">
        <authorList>
            <person name="Kaiqin L."/>
            <person name="Jian G."/>
        </authorList>
    </citation>
    <scope>NUCLEOTIDE SEQUENCE</scope>
    <source>
        <strain evidence="4">HDS5</strain>
    </source>
</reference>
<dbReference type="AlphaFoldDB" id="A0A975L888"/>
<evidence type="ECO:0000256" key="2">
    <source>
        <dbReference type="SAM" id="MobiDB-lite"/>
    </source>
</evidence>
<accession>A0A975L888</accession>